<name>A0A401QE29_SCYTO</name>
<reference evidence="2 3" key="1">
    <citation type="journal article" date="2018" name="Nat. Ecol. Evol.">
        <title>Shark genomes provide insights into elasmobranch evolution and the origin of vertebrates.</title>
        <authorList>
            <person name="Hara Y"/>
            <person name="Yamaguchi K"/>
            <person name="Onimaru K"/>
            <person name="Kadota M"/>
            <person name="Koyanagi M"/>
            <person name="Keeley SD"/>
            <person name="Tatsumi K"/>
            <person name="Tanaka K"/>
            <person name="Motone F"/>
            <person name="Kageyama Y"/>
            <person name="Nozu R"/>
            <person name="Adachi N"/>
            <person name="Nishimura O"/>
            <person name="Nakagawa R"/>
            <person name="Tanegashima C"/>
            <person name="Kiyatake I"/>
            <person name="Matsumoto R"/>
            <person name="Murakumo K"/>
            <person name="Nishida K"/>
            <person name="Terakita A"/>
            <person name="Kuratani S"/>
            <person name="Sato K"/>
            <person name="Hyodo S Kuraku.S."/>
        </authorList>
    </citation>
    <scope>NUCLEOTIDE SEQUENCE [LARGE SCALE GENOMIC DNA]</scope>
</reference>
<evidence type="ECO:0000256" key="1">
    <source>
        <dbReference type="SAM" id="MobiDB-lite"/>
    </source>
</evidence>
<accession>A0A401QE29</accession>
<gene>
    <name evidence="2" type="ORF">scyTo_0024158</name>
</gene>
<dbReference type="AlphaFoldDB" id="A0A401QE29"/>
<organism evidence="2 3">
    <name type="scientific">Scyliorhinus torazame</name>
    <name type="common">Cloudy catshark</name>
    <name type="synonym">Catulus torazame</name>
    <dbReference type="NCBI Taxonomy" id="75743"/>
    <lineage>
        <taxon>Eukaryota</taxon>
        <taxon>Metazoa</taxon>
        <taxon>Chordata</taxon>
        <taxon>Craniata</taxon>
        <taxon>Vertebrata</taxon>
        <taxon>Chondrichthyes</taxon>
        <taxon>Elasmobranchii</taxon>
        <taxon>Galeomorphii</taxon>
        <taxon>Galeoidea</taxon>
        <taxon>Carcharhiniformes</taxon>
        <taxon>Scyliorhinidae</taxon>
        <taxon>Scyliorhinus</taxon>
    </lineage>
</organism>
<comment type="caution">
    <text evidence="2">The sequence shown here is derived from an EMBL/GenBank/DDBJ whole genome shotgun (WGS) entry which is preliminary data.</text>
</comment>
<proteinExistence type="predicted"/>
<evidence type="ECO:0000313" key="2">
    <source>
        <dbReference type="EMBL" id="GCB83630.1"/>
    </source>
</evidence>
<dbReference type="EMBL" id="BFAA01040286">
    <property type="protein sequence ID" value="GCB83630.1"/>
    <property type="molecule type" value="Genomic_DNA"/>
</dbReference>
<feature type="region of interest" description="Disordered" evidence="1">
    <location>
        <begin position="1"/>
        <end position="39"/>
    </location>
</feature>
<feature type="non-terminal residue" evidence="2">
    <location>
        <position position="1"/>
    </location>
</feature>
<keyword evidence="3" id="KW-1185">Reference proteome</keyword>
<feature type="non-terminal residue" evidence="2">
    <location>
        <position position="68"/>
    </location>
</feature>
<dbReference type="Proteomes" id="UP000288216">
    <property type="component" value="Unassembled WGS sequence"/>
</dbReference>
<protein>
    <submittedName>
        <fullName evidence="2">Uncharacterized protein</fullName>
    </submittedName>
</protein>
<evidence type="ECO:0000313" key="3">
    <source>
        <dbReference type="Proteomes" id="UP000288216"/>
    </source>
</evidence>
<sequence length="68" mass="7316">ASPLEVDVQGAGESQAARALQVTRARPGTPEEPLQVASPKTVKVPTPTQVEFNIAFETERSGERTRDL</sequence>